<dbReference type="Proteomes" id="UP001332931">
    <property type="component" value="Unassembled WGS sequence"/>
</dbReference>
<proteinExistence type="inferred from homology"/>
<keyword evidence="13 18" id="KW-0418">Kinase</keyword>
<evidence type="ECO:0000256" key="5">
    <source>
        <dbReference type="ARBA" id="ARBA00004692"/>
    </source>
</evidence>
<keyword evidence="12" id="KW-0547">Nucleotide-binding</keyword>
<evidence type="ECO:0000256" key="8">
    <source>
        <dbReference type="ARBA" id="ARBA00012016"/>
    </source>
</evidence>
<evidence type="ECO:0000256" key="10">
    <source>
        <dbReference type="ARBA" id="ARBA00022573"/>
    </source>
</evidence>
<accession>A0ABU7R775</accession>
<comment type="catalytic activity">
    <reaction evidence="1">
        <text>adenosylcob(III)inamide + ATP = adenosylcob(III)inamide phosphate + ADP + H(+)</text>
        <dbReference type="Rhea" id="RHEA:15769"/>
        <dbReference type="ChEBI" id="CHEBI:2480"/>
        <dbReference type="ChEBI" id="CHEBI:15378"/>
        <dbReference type="ChEBI" id="CHEBI:30616"/>
        <dbReference type="ChEBI" id="CHEBI:58502"/>
        <dbReference type="ChEBI" id="CHEBI:456216"/>
        <dbReference type="EC" id="2.7.1.156"/>
    </reaction>
</comment>
<evidence type="ECO:0000256" key="12">
    <source>
        <dbReference type="ARBA" id="ARBA00022741"/>
    </source>
</evidence>
<gene>
    <name evidence="18" type="ORF">VXJ25_00350</name>
</gene>
<comment type="caution">
    <text evidence="18">The sequence shown here is derived from an EMBL/GenBank/DDBJ whole genome shotgun (WGS) entry which is preliminary data.</text>
</comment>
<comment type="catalytic activity">
    <reaction evidence="2">
        <text>adenosylcob(III)inamide phosphate + GTP + H(+) = adenosylcob(III)inamide-GDP + diphosphate</text>
        <dbReference type="Rhea" id="RHEA:22712"/>
        <dbReference type="ChEBI" id="CHEBI:15378"/>
        <dbReference type="ChEBI" id="CHEBI:33019"/>
        <dbReference type="ChEBI" id="CHEBI:37565"/>
        <dbReference type="ChEBI" id="CHEBI:58502"/>
        <dbReference type="ChEBI" id="CHEBI:60487"/>
        <dbReference type="EC" id="2.7.7.62"/>
    </reaction>
</comment>
<keyword evidence="15" id="KW-0342">GTP-binding</keyword>
<organism evidence="18 19">
    <name type="scientific">Olsenella absiana</name>
    <dbReference type="NCBI Taxonomy" id="3115222"/>
    <lineage>
        <taxon>Bacteria</taxon>
        <taxon>Bacillati</taxon>
        <taxon>Actinomycetota</taxon>
        <taxon>Coriobacteriia</taxon>
        <taxon>Coriobacteriales</taxon>
        <taxon>Atopobiaceae</taxon>
        <taxon>Olsenella</taxon>
    </lineage>
</organism>
<evidence type="ECO:0000256" key="3">
    <source>
        <dbReference type="ARBA" id="ARBA00001522"/>
    </source>
</evidence>
<evidence type="ECO:0000256" key="4">
    <source>
        <dbReference type="ARBA" id="ARBA00003889"/>
    </source>
</evidence>
<comment type="pathway">
    <text evidence="5">Cofactor biosynthesis; adenosylcobalamin biosynthesis; adenosylcobalamin from cob(II)yrinate a,c-diamide: step 6/7.</text>
</comment>
<keyword evidence="10" id="KW-0169">Cobalamin biosynthesis</keyword>
<evidence type="ECO:0000256" key="2">
    <source>
        <dbReference type="ARBA" id="ARBA00000711"/>
    </source>
</evidence>
<protein>
    <recommendedName>
        <fullName evidence="16">Adenosylcobinamide kinase</fullName>
        <ecNumber evidence="8">2.7.1.156</ecNumber>
        <ecNumber evidence="9">2.7.7.62</ecNumber>
    </recommendedName>
    <alternativeName>
        <fullName evidence="17">Adenosylcobinamide-phosphate guanylyltransferase</fullName>
    </alternativeName>
</protein>
<dbReference type="EMBL" id="JAZGJQ010000001">
    <property type="protein sequence ID" value="MEE6146450.1"/>
    <property type="molecule type" value="Genomic_DNA"/>
</dbReference>
<dbReference type="InterPro" id="IPR027417">
    <property type="entry name" value="P-loop_NTPase"/>
</dbReference>
<reference evidence="18 19" key="1">
    <citation type="submission" date="2024-01" db="EMBL/GenBank/DDBJ databases">
        <title>Description of Olsenella sp. nov., isolated from pig feces.</title>
        <authorList>
            <person name="Chang Y.-H."/>
        </authorList>
    </citation>
    <scope>NUCLEOTIDE SEQUENCE [LARGE SCALE GENOMIC DNA]</scope>
    <source>
        <strain evidence="18 19">YH-ols2223</strain>
    </source>
</reference>
<evidence type="ECO:0000313" key="19">
    <source>
        <dbReference type="Proteomes" id="UP001332931"/>
    </source>
</evidence>
<dbReference type="Gene3D" id="3.40.50.300">
    <property type="entry name" value="P-loop containing nucleotide triphosphate hydrolases"/>
    <property type="match status" value="1"/>
</dbReference>
<evidence type="ECO:0000256" key="15">
    <source>
        <dbReference type="ARBA" id="ARBA00023134"/>
    </source>
</evidence>
<comment type="catalytic activity">
    <reaction evidence="3">
        <text>adenosylcob(III)inamide + GTP = adenosylcob(III)inamide phosphate + GDP + H(+)</text>
        <dbReference type="Rhea" id="RHEA:15765"/>
        <dbReference type="ChEBI" id="CHEBI:2480"/>
        <dbReference type="ChEBI" id="CHEBI:15378"/>
        <dbReference type="ChEBI" id="CHEBI:37565"/>
        <dbReference type="ChEBI" id="CHEBI:58189"/>
        <dbReference type="ChEBI" id="CHEBI:58502"/>
        <dbReference type="EC" id="2.7.1.156"/>
    </reaction>
</comment>
<comment type="pathway">
    <text evidence="6">Cofactor biosynthesis; adenosylcobalamin biosynthesis; adenosylcobalamin from cob(II)yrinate a,c-diamide: step 5/7.</text>
</comment>
<dbReference type="InterPro" id="IPR003203">
    <property type="entry name" value="CobU/CobP"/>
</dbReference>
<keyword evidence="18" id="KW-0548">Nucleotidyltransferase</keyword>
<keyword evidence="19" id="KW-1185">Reference proteome</keyword>
<dbReference type="SUPFAM" id="SSF52540">
    <property type="entry name" value="P-loop containing nucleoside triphosphate hydrolases"/>
    <property type="match status" value="1"/>
</dbReference>
<dbReference type="Pfam" id="PF02283">
    <property type="entry name" value="CobU"/>
    <property type="match status" value="1"/>
</dbReference>
<dbReference type="EC" id="2.7.7.62" evidence="9"/>
<evidence type="ECO:0000256" key="13">
    <source>
        <dbReference type="ARBA" id="ARBA00022777"/>
    </source>
</evidence>
<evidence type="ECO:0000256" key="6">
    <source>
        <dbReference type="ARBA" id="ARBA00005159"/>
    </source>
</evidence>
<keyword evidence="14" id="KW-0067">ATP-binding</keyword>
<evidence type="ECO:0000313" key="18">
    <source>
        <dbReference type="EMBL" id="MEE6146450.1"/>
    </source>
</evidence>
<dbReference type="PANTHER" id="PTHR34848:SF1">
    <property type="entry name" value="BIFUNCTIONAL ADENOSYLCOBALAMIN BIOSYNTHESIS PROTEIN COBU"/>
    <property type="match status" value="1"/>
</dbReference>
<evidence type="ECO:0000256" key="16">
    <source>
        <dbReference type="ARBA" id="ARBA00029570"/>
    </source>
</evidence>
<dbReference type="GO" id="GO:0016301">
    <property type="term" value="F:kinase activity"/>
    <property type="evidence" value="ECO:0007669"/>
    <property type="project" value="UniProtKB-KW"/>
</dbReference>
<sequence>MRVLVTGAASSGKSAWAEARAMGLAAPRTYVATMAPAGREAAARIRRHRELRRGKGFRTVELFGADAGSDPAVGPGNAGPGAAGAGAAGTGPDVGALLDSLGLRGGCALVEDLGNLLANRLFSPDGAEVAPVLALERAEGDLEAVYARFDDVVVVGCEVGCEGVDCLVPGAARVLAGPGDPRLATERYVRLLGTLACRVARGSDEVVEVVASRPNYLRGGDALVAR</sequence>
<dbReference type="GO" id="GO:0016779">
    <property type="term" value="F:nucleotidyltransferase activity"/>
    <property type="evidence" value="ECO:0007669"/>
    <property type="project" value="UniProtKB-KW"/>
</dbReference>
<dbReference type="EC" id="2.7.1.156" evidence="8"/>
<evidence type="ECO:0000256" key="1">
    <source>
        <dbReference type="ARBA" id="ARBA00000312"/>
    </source>
</evidence>
<evidence type="ECO:0000256" key="9">
    <source>
        <dbReference type="ARBA" id="ARBA00012523"/>
    </source>
</evidence>
<comment type="function">
    <text evidence="4">Catalyzes ATP-dependent phosphorylation of adenosylcobinamide and addition of GMP to adenosylcobinamide phosphate.</text>
</comment>
<evidence type="ECO:0000256" key="14">
    <source>
        <dbReference type="ARBA" id="ARBA00022840"/>
    </source>
</evidence>
<keyword evidence="11" id="KW-0808">Transferase</keyword>
<dbReference type="PANTHER" id="PTHR34848">
    <property type="match status" value="1"/>
</dbReference>
<comment type="similarity">
    <text evidence="7">Belongs to the CobU/CobP family.</text>
</comment>
<evidence type="ECO:0000256" key="7">
    <source>
        <dbReference type="ARBA" id="ARBA00007490"/>
    </source>
</evidence>
<dbReference type="RefSeq" id="WP_330957216.1">
    <property type="nucleotide sequence ID" value="NZ_JAZGJQ010000001.1"/>
</dbReference>
<evidence type="ECO:0000256" key="17">
    <source>
        <dbReference type="ARBA" id="ARBA00030571"/>
    </source>
</evidence>
<name>A0ABU7R775_9ACTN</name>
<evidence type="ECO:0000256" key="11">
    <source>
        <dbReference type="ARBA" id="ARBA00022679"/>
    </source>
</evidence>